<feature type="region of interest" description="Disordered" evidence="1">
    <location>
        <begin position="1"/>
        <end position="31"/>
    </location>
</feature>
<organism evidence="2">
    <name type="scientific">Culex pipiens</name>
    <name type="common">House mosquito</name>
    <dbReference type="NCBI Taxonomy" id="7175"/>
    <lineage>
        <taxon>Eukaryota</taxon>
        <taxon>Metazoa</taxon>
        <taxon>Ecdysozoa</taxon>
        <taxon>Arthropoda</taxon>
        <taxon>Hexapoda</taxon>
        <taxon>Insecta</taxon>
        <taxon>Pterygota</taxon>
        <taxon>Neoptera</taxon>
        <taxon>Endopterygota</taxon>
        <taxon>Diptera</taxon>
        <taxon>Nematocera</taxon>
        <taxon>Culicoidea</taxon>
        <taxon>Culicidae</taxon>
        <taxon>Culicinae</taxon>
        <taxon>Culicini</taxon>
        <taxon>Culex</taxon>
        <taxon>Culex</taxon>
    </lineage>
</organism>
<evidence type="ECO:0000256" key="1">
    <source>
        <dbReference type="SAM" id="MobiDB-lite"/>
    </source>
</evidence>
<dbReference type="EMBL" id="HBUE01185618">
    <property type="protein sequence ID" value="CAG6522482.1"/>
    <property type="molecule type" value="Transcribed_RNA"/>
</dbReference>
<accession>A0A8D8E136</accession>
<dbReference type="EMBL" id="HBUE01291308">
    <property type="protein sequence ID" value="CAG6574093.1"/>
    <property type="molecule type" value="Transcribed_RNA"/>
</dbReference>
<dbReference type="EMBL" id="HBUE01291314">
    <property type="protein sequence ID" value="CAG6574099.1"/>
    <property type="molecule type" value="Transcribed_RNA"/>
</dbReference>
<dbReference type="EMBL" id="HBUE01048491">
    <property type="protein sequence ID" value="CAG6463537.1"/>
    <property type="molecule type" value="Transcribed_RNA"/>
</dbReference>
<feature type="compositionally biased region" description="Low complexity" evidence="1">
    <location>
        <begin position="11"/>
        <end position="31"/>
    </location>
</feature>
<name>A0A8D8E136_CULPI</name>
<sequence>MKQSSSVASMTRPSRWPSAPSSPPRCATSAPTQPARFRYALAEMEHFFANVTIYTLGSGTKDEDVPSSGSSRAKPSAFKRFLDLTCTICLRGGVHHGVYFENLKSSTIIISSDRSRSTS</sequence>
<proteinExistence type="predicted"/>
<dbReference type="AlphaFoldDB" id="A0A8D8E136"/>
<protein>
    <submittedName>
        <fullName evidence="2">(northern house mosquito) hypothetical protein</fullName>
    </submittedName>
</protein>
<dbReference type="EMBL" id="HBUE01185612">
    <property type="protein sequence ID" value="CAG6522476.1"/>
    <property type="molecule type" value="Transcribed_RNA"/>
</dbReference>
<reference evidence="2" key="1">
    <citation type="submission" date="2021-05" db="EMBL/GenBank/DDBJ databases">
        <authorList>
            <person name="Alioto T."/>
            <person name="Alioto T."/>
            <person name="Gomez Garrido J."/>
        </authorList>
    </citation>
    <scope>NUCLEOTIDE SEQUENCE</scope>
</reference>
<evidence type="ECO:0000313" key="2">
    <source>
        <dbReference type="EMBL" id="CAG6522482.1"/>
    </source>
</evidence>